<dbReference type="EMBL" id="LAVV01010869">
    <property type="protein sequence ID" value="KNZ48485.1"/>
    <property type="molecule type" value="Genomic_DNA"/>
</dbReference>
<feature type="non-terminal residue" evidence="2">
    <location>
        <position position="1"/>
    </location>
</feature>
<name>A0A0L6UKZ8_9BASI</name>
<dbReference type="VEuPathDB" id="FungiDB:VP01_5635g1"/>
<evidence type="ECO:0000313" key="3">
    <source>
        <dbReference type="Proteomes" id="UP000037035"/>
    </source>
</evidence>
<feature type="region of interest" description="Disordered" evidence="1">
    <location>
        <begin position="140"/>
        <end position="162"/>
    </location>
</feature>
<keyword evidence="3" id="KW-1185">Reference proteome</keyword>
<protein>
    <recommendedName>
        <fullName evidence="4">Retrovirus-related Pol polyprotein from transposon TNT 1-94</fullName>
    </recommendedName>
</protein>
<dbReference type="Proteomes" id="UP000037035">
    <property type="component" value="Unassembled WGS sequence"/>
</dbReference>
<proteinExistence type="predicted"/>
<organism evidence="2 3">
    <name type="scientific">Puccinia sorghi</name>
    <dbReference type="NCBI Taxonomy" id="27349"/>
    <lineage>
        <taxon>Eukaryota</taxon>
        <taxon>Fungi</taxon>
        <taxon>Dikarya</taxon>
        <taxon>Basidiomycota</taxon>
        <taxon>Pucciniomycotina</taxon>
        <taxon>Pucciniomycetes</taxon>
        <taxon>Pucciniales</taxon>
        <taxon>Pucciniaceae</taxon>
        <taxon>Puccinia</taxon>
    </lineage>
</organism>
<evidence type="ECO:0008006" key="4">
    <source>
        <dbReference type="Google" id="ProtNLM"/>
    </source>
</evidence>
<accession>A0A0L6UKZ8</accession>
<gene>
    <name evidence="2" type="ORF">VP01_5635g1</name>
</gene>
<reference evidence="2 3" key="1">
    <citation type="submission" date="2015-08" db="EMBL/GenBank/DDBJ databases">
        <title>Next Generation Sequencing and Analysis of the Genome of Puccinia sorghi L Schw, the Causal Agent of Maize Common Rust.</title>
        <authorList>
            <person name="Rochi L."/>
            <person name="Burguener G."/>
            <person name="Darino M."/>
            <person name="Turjanski A."/>
            <person name="Kreff E."/>
            <person name="Dieguez M.J."/>
            <person name="Sacco F."/>
        </authorList>
    </citation>
    <scope>NUCLEOTIDE SEQUENCE [LARGE SCALE GENOMIC DNA]</scope>
    <source>
        <strain evidence="2 3">RO10H11247</strain>
    </source>
</reference>
<comment type="caution">
    <text evidence="2">The sequence shown here is derived from an EMBL/GenBank/DDBJ whole genome shotgun (WGS) entry which is preliminary data.</text>
</comment>
<dbReference type="AlphaFoldDB" id="A0A0L6UKZ8"/>
<feature type="compositionally biased region" description="Polar residues" evidence="1">
    <location>
        <begin position="143"/>
        <end position="162"/>
    </location>
</feature>
<sequence>VPDTHRRTTLSHLLRRFFFPHRNSVTHNNVVTATNRDSLKLLWLAIKEKFASSQARIFNNFLYLSFKEDSIENFITKFQVSVKKSVDVGIDLPQDVLAYLILFKFPATLSSLKRQLMHSNKELTNDFSKETSTTEAALFSGKQGKQNVQKKTNQSLRQGNQSSNSWCAEGCHNPWKDENHSRNSCWHLHPHQALDWWQESQAKWKAKKEKPGKAGSTMPILGKVTVCLRWKNVTVDLEDCLYVPNIIIYLVSTGALNQKGCLVISEAGKFKVSRNNVNLIKGSIKDNLFTIDNPIEAGVGDTFNWKSDHHGECKKSAFVN</sequence>
<evidence type="ECO:0000256" key="1">
    <source>
        <dbReference type="SAM" id="MobiDB-lite"/>
    </source>
</evidence>
<evidence type="ECO:0000313" key="2">
    <source>
        <dbReference type="EMBL" id="KNZ48485.1"/>
    </source>
</evidence>